<sequence length="204" mass="22986">MRFLIYFVLFLGLVKPALAQKADSVQIARVGVDSLTKSIPEPKGKLRKPLNIVPKYATYRSLALPGWGQAYVRQYWTIPIIYGGFGALGYAIHWNQVRYKQSITAWQSLIDQKVTTVPVTIGGTYYNALNQDQLRQSTSLYRRQRDLSIIGCVVLYAFQLVEANVTAHLKTFDNTDDISFRLKPGVQTDYVSTPMGVTAVFTLK</sequence>
<evidence type="ECO:0000313" key="3">
    <source>
        <dbReference type="EMBL" id="PQA58389.1"/>
    </source>
</evidence>
<name>A0A2S7IL66_9BACT</name>
<dbReference type="RefSeq" id="WP_104709610.1">
    <property type="nucleotide sequence ID" value="NZ_PTRA01000001.1"/>
</dbReference>
<accession>A0A2S7IL66</accession>
<dbReference type="Proteomes" id="UP000239590">
    <property type="component" value="Unassembled WGS sequence"/>
</dbReference>
<gene>
    <name evidence="3" type="ORF">C5O19_01565</name>
</gene>
<dbReference type="OrthoDB" id="9813910at2"/>
<dbReference type="Pfam" id="PF18935">
    <property type="entry name" value="DUF5683"/>
    <property type="match status" value="1"/>
</dbReference>
<protein>
    <recommendedName>
        <fullName evidence="2">DUF5683 domain-containing protein</fullName>
    </recommendedName>
</protein>
<feature type="signal peptide" evidence="1">
    <location>
        <begin position="1"/>
        <end position="19"/>
    </location>
</feature>
<dbReference type="EMBL" id="PTRA01000001">
    <property type="protein sequence ID" value="PQA58389.1"/>
    <property type="molecule type" value="Genomic_DNA"/>
</dbReference>
<proteinExistence type="predicted"/>
<feature type="chain" id="PRO_5015528095" description="DUF5683 domain-containing protein" evidence="1">
    <location>
        <begin position="20"/>
        <end position="204"/>
    </location>
</feature>
<organism evidence="3 4">
    <name type="scientific">Siphonobacter curvatus</name>
    <dbReference type="NCBI Taxonomy" id="2094562"/>
    <lineage>
        <taxon>Bacteria</taxon>
        <taxon>Pseudomonadati</taxon>
        <taxon>Bacteroidota</taxon>
        <taxon>Cytophagia</taxon>
        <taxon>Cytophagales</taxon>
        <taxon>Cytophagaceae</taxon>
        <taxon>Siphonobacter</taxon>
    </lineage>
</organism>
<reference evidence="4" key="1">
    <citation type="submission" date="2018-02" db="EMBL/GenBank/DDBJ databases">
        <title>Genome sequencing of Solimonas sp. HR-BB.</title>
        <authorList>
            <person name="Lee Y."/>
            <person name="Jeon C.O."/>
        </authorList>
    </citation>
    <scope>NUCLEOTIDE SEQUENCE [LARGE SCALE GENOMIC DNA]</scope>
    <source>
        <strain evidence="4">HR-U</strain>
    </source>
</reference>
<evidence type="ECO:0000259" key="2">
    <source>
        <dbReference type="Pfam" id="PF18935"/>
    </source>
</evidence>
<dbReference type="InterPro" id="IPR043738">
    <property type="entry name" value="DUF5683"/>
</dbReference>
<keyword evidence="4" id="KW-1185">Reference proteome</keyword>
<evidence type="ECO:0000256" key="1">
    <source>
        <dbReference type="SAM" id="SignalP"/>
    </source>
</evidence>
<keyword evidence="1" id="KW-0732">Signal</keyword>
<feature type="domain" description="DUF5683" evidence="2">
    <location>
        <begin position="53"/>
        <end position="201"/>
    </location>
</feature>
<evidence type="ECO:0000313" key="4">
    <source>
        <dbReference type="Proteomes" id="UP000239590"/>
    </source>
</evidence>
<comment type="caution">
    <text evidence="3">The sequence shown here is derived from an EMBL/GenBank/DDBJ whole genome shotgun (WGS) entry which is preliminary data.</text>
</comment>
<dbReference type="AlphaFoldDB" id="A0A2S7IL66"/>